<dbReference type="AlphaFoldDB" id="A0A0L8HPX1"/>
<organism evidence="1">
    <name type="scientific">Octopus bimaculoides</name>
    <name type="common">California two-spotted octopus</name>
    <dbReference type="NCBI Taxonomy" id="37653"/>
    <lineage>
        <taxon>Eukaryota</taxon>
        <taxon>Metazoa</taxon>
        <taxon>Spiralia</taxon>
        <taxon>Lophotrochozoa</taxon>
        <taxon>Mollusca</taxon>
        <taxon>Cephalopoda</taxon>
        <taxon>Coleoidea</taxon>
        <taxon>Octopodiformes</taxon>
        <taxon>Octopoda</taxon>
        <taxon>Incirrata</taxon>
        <taxon>Octopodidae</taxon>
        <taxon>Octopus</taxon>
    </lineage>
</organism>
<dbReference type="EMBL" id="KQ417581">
    <property type="protein sequence ID" value="KOF91276.1"/>
    <property type="molecule type" value="Genomic_DNA"/>
</dbReference>
<evidence type="ECO:0000313" key="1">
    <source>
        <dbReference type="EMBL" id="KOF91276.1"/>
    </source>
</evidence>
<protein>
    <submittedName>
        <fullName evidence="1">Uncharacterized protein</fullName>
    </submittedName>
</protein>
<name>A0A0L8HPX1_OCTBM</name>
<accession>A0A0L8HPX1</accession>
<reference evidence="1" key="1">
    <citation type="submission" date="2015-07" db="EMBL/GenBank/DDBJ databases">
        <title>MeaNS - Measles Nucleotide Surveillance Program.</title>
        <authorList>
            <person name="Tran T."/>
            <person name="Druce J."/>
        </authorList>
    </citation>
    <scope>NUCLEOTIDE SEQUENCE</scope>
    <source>
        <strain evidence="1">UCB-OBI-ISO-001</strain>
        <tissue evidence="1">Gonad</tissue>
    </source>
</reference>
<sequence>MEEVKYMHYVAGCICNVYVSVTLCFPEKTITCNIINIFKNLMTISSIFIEFLSKRDCHYNRCGSYCFYMLVAEVAGHL</sequence>
<gene>
    <name evidence="1" type="ORF">OCBIM_22009308mg</name>
</gene>
<proteinExistence type="predicted"/>